<name>A0ABT5VA02_9BACI</name>
<sequence>MNIFILVILIIFLLLFIICITKLTIFISYYHNGDDDELMVRVRMWKVLSYTFKAPLIKIDKDSPSLIVEEEQEIGGIEDEKKVKITFERIMRELERAKDFLQQVVGFHKIVRRFLKHVSVKDLRWTTNVGVSDAALTGFLSGMAWSVKGGIVGLIANYTRMRNMPKLTINPHFQQTLSQTDLKCIVSFRIGHSIIAGLLVLRHWKRRPASLKPSEEKA</sequence>
<gene>
    <name evidence="2" type="ORF">N7Z68_02775</name>
</gene>
<keyword evidence="1" id="KW-1133">Transmembrane helix</keyword>
<feature type="transmembrane region" description="Helical" evidence="1">
    <location>
        <begin position="134"/>
        <end position="156"/>
    </location>
</feature>
<keyword evidence="3" id="KW-1185">Reference proteome</keyword>
<protein>
    <submittedName>
        <fullName evidence="2">DUF2953 domain-containing protein</fullName>
    </submittedName>
</protein>
<dbReference type="RefSeq" id="WP_275116931.1">
    <property type="nucleotide sequence ID" value="NZ_JAOTPO010000002.1"/>
</dbReference>
<accession>A0ABT5VA02</accession>
<dbReference type="EMBL" id="JAOTPO010000002">
    <property type="protein sequence ID" value="MDE5412293.1"/>
    <property type="molecule type" value="Genomic_DNA"/>
</dbReference>
<evidence type="ECO:0000256" key="1">
    <source>
        <dbReference type="SAM" id="Phobius"/>
    </source>
</evidence>
<feature type="transmembrane region" description="Helical" evidence="1">
    <location>
        <begin position="7"/>
        <end position="30"/>
    </location>
</feature>
<evidence type="ECO:0000313" key="2">
    <source>
        <dbReference type="EMBL" id="MDE5412293.1"/>
    </source>
</evidence>
<keyword evidence="1" id="KW-0812">Transmembrane</keyword>
<evidence type="ECO:0000313" key="3">
    <source>
        <dbReference type="Proteomes" id="UP001148125"/>
    </source>
</evidence>
<proteinExistence type="predicted"/>
<organism evidence="2 3">
    <name type="scientific">Alkalihalobacterium chitinilyticum</name>
    <dbReference type="NCBI Taxonomy" id="2980103"/>
    <lineage>
        <taxon>Bacteria</taxon>
        <taxon>Bacillati</taxon>
        <taxon>Bacillota</taxon>
        <taxon>Bacilli</taxon>
        <taxon>Bacillales</taxon>
        <taxon>Bacillaceae</taxon>
        <taxon>Alkalihalobacterium</taxon>
    </lineage>
</organism>
<dbReference type="InterPro" id="IPR021338">
    <property type="entry name" value="DUF2953"/>
</dbReference>
<reference evidence="2" key="1">
    <citation type="submission" date="2024-05" db="EMBL/GenBank/DDBJ databases">
        <title>Alkalihalobacillus sp. strain MEB203 novel alkaliphilic bacterium from Lonar Lake, India.</title>
        <authorList>
            <person name="Joshi A."/>
            <person name="Thite S."/>
            <person name="Mengade P."/>
        </authorList>
    </citation>
    <scope>NUCLEOTIDE SEQUENCE</scope>
    <source>
        <strain evidence="2">MEB 203</strain>
    </source>
</reference>
<dbReference type="Proteomes" id="UP001148125">
    <property type="component" value="Unassembled WGS sequence"/>
</dbReference>
<keyword evidence="1" id="KW-0472">Membrane</keyword>
<comment type="caution">
    <text evidence="2">The sequence shown here is derived from an EMBL/GenBank/DDBJ whole genome shotgun (WGS) entry which is preliminary data.</text>
</comment>
<dbReference type="Pfam" id="PF11167">
    <property type="entry name" value="DUF2953"/>
    <property type="match status" value="1"/>
</dbReference>